<dbReference type="Gene3D" id="3.40.50.2000">
    <property type="entry name" value="Glycogen Phosphorylase B"/>
    <property type="match status" value="2"/>
</dbReference>
<dbReference type="PANTHER" id="PTHR46401">
    <property type="entry name" value="GLYCOSYLTRANSFERASE WBBK-RELATED"/>
    <property type="match status" value="1"/>
</dbReference>
<dbReference type="SUPFAM" id="SSF53756">
    <property type="entry name" value="UDP-Glycosyltransferase/glycogen phosphorylase"/>
    <property type="match status" value="1"/>
</dbReference>
<evidence type="ECO:0000313" key="3">
    <source>
        <dbReference type="Proteomes" id="UP000812961"/>
    </source>
</evidence>
<reference evidence="2 3" key="1">
    <citation type="submission" date="2021-08" db="EMBL/GenBank/DDBJ databases">
        <title>The genome sequence of Chitinophaga sp. B61.</title>
        <authorList>
            <person name="Zhang X."/>
        </authorList>
    </citation>
    <scope>NUCLEOTIDE SEQUENCE [LARGE SCALE GENOMIC DNA]</scope>
    <source>
        <strain evidence="2 3">B61</strain>
    </source>
</reference>
<keyword evidence="2" id="KW-0328">Glycosyltransferase</keyword>
<name>A0ABS7GFH7_9BACT</name>
<keyword evidence="3" id="KW-1185">Reference proteome</keyword>
<organism evidence="2 3">
    <name type="scientific">Chitinophaga rhizophila</name>
    <dbReference type="NCBI Taxonomy" id="2866212"/>
    <lineage>
        <taxon>Bacteria</taxon>
        <taxon>Pseudomonadati</taxon>
        <taxon>Bacteroidota</taxon>
        <taxon>Chitinophagia</taxon>
        <taxon>Chitinophagales</taxon>
        <taxon>Chitinophagaceae</taxon>
        <taxon>Chitinophaga</taxon>
    </lineage>
</organism>
<dbReference type="GO" id="GO:0016757">
    <property type="term" value="F:glycosyltransferase activity"/>
    <property type="evidence" value="ECO:0007669"/>
    <property type="project" value="UniProtKB-KW"/>
</dbReference>
<sequence>MIEQKRKCLLLLSRIPYPPVGGDKLKSYHLIGILNKHYDLNVVIITDEKADNAAANAFLKEHTSGYKIFSFPKHRFYINALAGVLGKEPLQVAYYYFREVQKYIDGLLPHTDFIIANLIRTVKYIADSDKPRFLDIVDSIAINYKNAIDKVSSVFWKSIYKVETPRISAIEERSIRTFNATFFVNRQESEHWSHVGKVRWIPNGVNPKLYNYQQTNPKYRNAIVFFGKMDYQPNIDAVTWYLKHVHSLVNQDITFYIVGVHPAPAVKKLAEKNRNVVVTGFIEDPYEIINSARAVIAPMQTGAGIQNKILESMALGKVVVATSLAAKPIVGAEDGVHLLVADEPARFAAYLNALCKDDNPYQPVADNARTLMQEYTWDRYERSLVQLIEEELVKK</sequence>
<dbReference type="Proteomes" id="UP000812961">
    <property type="component" value="Unassembled WGS sequence"/>
</dbReference>
<dbReference type="CDD" id="cd03801">
    <property type="entry name" value="GT4_PimA-like"/>
    <property type="match status" value="1"/>
</dbReference>
<dbReference type="Pfam" id="PF13692">
    <property type="entry name" value="Glyco_trans_1_4"/>
    <property type="match status" value="1"/>
</dbReference>
<dbReference type="EMBL" id="JAICCF010000003">
    <property type="protein sequence ID" value="MBW8686448.1"/>
    <property type="molecule type" value="Genomic_DNA"/>
</dbReference>
<evidence type="ECO:0000313" key="2">
    <source>
        <dbReference type="EMBL" id="MBW8686448.1"/>
    </source>
</evidence>
<gene>
    <name evidence="2" type="ORF">K1Y79_19055</name>
</gene>
<proteinExistence type="predicted"/>
<evidence type="ECO:0000256" key="1">
    <source>
        <dbReference type="ARBA" id="ARBA00022679"/>
    </source>
</evidence>
<dbReference type="RefSeq" id="WP_220251749.1">
    <property type="nucleotide sequence ID" value="NZ_JAICCF010000003.1"/>
</dbReference>
<dbReference type="PANTHER" id="PTHR46401:SF2">
    <property type="entry name" value="GLYCOSYLTRANSFERASE WBBK-RELATED"/>
    <property type="match status" value="1"/>
</dbReference>
<dbReference type="EC" id="2.4.-.-" evidence="2"/>
<accession>A0ABS7GFH7</accession>
<keyword evidence="1 2" id="KW-0808">Transferase</keyword>
<protein>
    <submittedName>
        <fullName evidence="2">Glycosyltransferase</fullName>
        <ecNumber evidence="2">2.4.-.-</ecNumber>
    </submittedName>
</protein>
<comment type="caution">
    <text evidence="2">The sequence shown here is derived from an EMBL/GenBank/DDBJ whole genome shotgun (WGS) entry which is preliminary data.</text>
</comment>